<reference evidence="7 8" key="1">
    <citation type="submission" date="2023-04" db="EMBL/GenBank/DDBJ databases">
        <title>Spirochaete genome identified in red abalone sample constitutes a novel genus.</title>
        <authorList>
            <person name="Sharma S.P."/>
            <person name="Purcell C.M."/>
            <person name="Hyde J.R."/>
            <person name="Severin A.J."/>
        </authorList>
    </citation>
    <scope>NUCLEOTIDE SEQUENCE [LARGE SCALE GENOMIC DNA]</scope>
    <source>
        <strain evidence="7 8">SP-2023</strain>
    </source>
</reference>
<evidence type="ECO:0000256" key="4">
    <source>
        <dbReference type="ARBA" id="ARBA00022989"/>
    </source>
</evidence>
<gene>
    <name evidence="7" type="ORF">P0082_12275</name>
</gene>
<evidence type="ECO:0000256" key="2">
    <source>
        <dbReference type="ARBA" id="ARBA00022692"/>
    </source>
</evidence>
<dbReference type="EMBL" id="CP123443">
    <property type="protein sequence ID" value="WGK69234.1"/>
    <property type="molecule type" value="Genomic_DNA"/>
</dbReference>
<evidence type="ECO:0000256" key="6">
    <source>
        <dbReference type="SAM" id="Phobius"/>
    </source>
</evidence>
<keyword evidence="7" id="KW-0328">Glycosyltransferase</keyword>
<feature type="transmembrane region" description="Helical" evidence="6">
    <location>
        <begin position="258"/>
        <end position="276"/>
    </location>
</feature>
<dbReference type="EC" id="2.4.1.129" evidence="7"/>
<accession>A0ABY8MK99</accession>
<evidence type="ECO:0000256" key="5">
    <source>
        <dbReference type="ARBA" id="ARBA00023136"/>
    </source>
</evidence>
<feature type="transmembrane region" description="Helical" evidence="6">
    <location>
        <begin position="188"/>
        <end position="207"/>
    </location>
</feature>
<feature type="transmembrane region" description="Helical" evidence="6">
    <location>
        <begin position="164"/>
        <end position="181"/>
    </location>
</feature>
<keyword evidence="3" id="KW-0133">Cell shape</keyword>
<dbReference type="NCBIfam" id="NF037961">
    <property type="entry name" value="RodA_shape"/>
    <property type="match status" value="1"/>
</dbReference>
<dbReference type="PANTHER" id="PTHR30474">
    <property type="entry name" value="CELL CYCLE PROTEIN"/>
    <property type="match status" value="1"/>
</dbReference>
<feature type="transmembrane region" description="Helical" evidence="6">
    <location>
        <begin position="12"/>
        <end position="32"/>
    </location>
</feature>
<dbReference type="GO" id="GO:0016757">
    <property type="term" value="F:glycosyltransferase activity"/>
    <property type="evidence" value="ECO:0007669"/>
    <property type="project" value="UniProtKB-KW"/>
</dbReference>
<dbReference type="RefSeq" id="WP_326927422.1">
    <property type="nucleotide sequence ID" value="NZ_CP123443.1"/>
</dbReference>
<dbReference type="Proteomes" id="UP001228690">
    <property type="component" value="Chromosome"/>
</dbReference>
<evidence type="ECO:0000313" key="7">
    <source>
        <dbReference type="EMBL" id="WGK69234.1"/>
    </source>
</evidence>
<keyword evidence="8" id="KW-1185">Reference proteome</keyword>
<dbReference type="PANTHER" id="PTHR30474:SF1">
    <property type="entry name" value="PEPTIDOGLYCAN GLYCOSYLTRANSFERASE MRDB"/>
    <property type="match status" value="1"/>
</dbReference>
<name>A0ABY8MK99_9SPIO</name>
<keyword evidence="2 6" id="KW-0812">Transmembrane</keyword>
<evidence type="ECO:0000256" key="1">
    <source>
        <dbReference type="ARBA" id="ARBA00004141"/>
    </source>
</evidence>
<protein>
    <submittedName>
        <fullName evidence="7">FtsW/RodA/SpoVE family cell cycle protein</fullName>
        <ecNumber evidence="7">2.4.1.129</ecNumber>
    </submittedName>
</protein>
<dbReference type="Pfam" id="PF01098">
    <property type="entry name" value="FTSW_RODA_SPOVE"/>
    <property type="match status" value="2"/>
</dbReference>
<evidence type="ECO:0000256" key="3">
    <source>
        <dbReference type="ARBA" id="ARBA00022960"/>
    </source>
</evidence>
<keyword evidence="5 6" id="KW-0472">Membrane</keyword>
<feature type="transmembrane region" description="Helical" evidence="6">
    <location>
        <begin position="80"/>
        <end position="97"/>
    </location>
</feature>
<sequence>MVAMLRNLQEHPIDIILVVSTALLLLIGEVYIFSSSIAADGNIENYQFLRQLIWIIGGLGMMILFARIKLDFLLAYSSQLYYTVMLVLLLTGLLASSRNGTRAWMGFFGLGIQPSEFAKFSYIIFVSRYLGSRNEEERPGIVTLLVSLGITILPMGLVVFQGDIGTASVFAPIWFISLYVMGGNFFLLNHLFLFGGLLTALLFLQIWEPHAEIGSLIWNLAHVFTVPQTFMTYMIGLGLLLLPALGGLIYFKSSIYRVALSVIVLLFSASIITWFLNSWMRPYMKDRIVSFLNPDLDKLDSGWNLTQSLRAIGSGGMWGKGYLKGLIAHYGYLPEQSQSTDFLFAVIGEEGGLVIATLVFVCYFVLILRMILIARICEDLVLRSIVIAISAMFFFHFLQNVGMTIHLVPITGIPLLLVSYGGSSLVTAMALLGLVLNIHAQRKI</sequence>
<feature type="transmembrane region" description="Helical" evidence="6">
    <location>
        <begin position="380"/>
        <end position="398"/>
    </location>
</feature>
<organism evidence="7 8">
    <name type="scientific">Candidatus Haliotispira prima</name>
    <dbReference type="NCBI Taxonomy" id="3034016"/>
    <lineage>
        <taxon>Bacteria</taxon>
        <taxon>Pseudomonadati</taxon>
        <taxon>Spirochaetota</taxon>
        <taxon>Spirochaetia</taxon>
        <taxon>Spirochaetales</taxon>
        <taxon>Spirochaetaceae</taxon>
        <taxon>Candidatus Haliotispira</taxon>
    </lineage>
</organism>
<feature type="transmembrane region" description="Helical" evidence="6">
    <location>
        <begin position="52"/>
        <end position="68"/>
    </location>
</feature>
<dbReference type="InterPro" id="IPR001182">
    <property type="entry name" value="FtsW/RodA"/>
</dbReference>
<proteinExistence type="predicted"/>
<feature type="transmembrane region" description="Helical" evidence="6">
    <location>
        <begin position="103"/>
        <end position="127"/>
    </location>
</feature>
<feature type="transmembrane region" description="Helical" evidence="6">
    <location>
        <begin position="230"/>
        <end position="251"/>
    </location>
</feature>
<feature type="transmembrane region" description="Helical" evidence="6">
    <location>
        <begin position="342"/>
        <end position="368"/>
    </location>
</feature>
<keyword evidence="7" id="KW-0808">Transferase</keyword>
<feature type="transmembrane region" description="Helical" evidence="6">
    <location>
        <begin position="418"/>
        <end position="438"/>
    </location>
</feature>
<feature type="transmembrane region" description="Helical" evidence="6">
    <location>
        <begin position="139"/>
        <end position="158"/>
    </location>
</feature>
<keyword evidence="4 6" id="KW-1133">Transmembrane helix</keyword>
<comment type="subcellular location">
    <subcellularLocation>
        <location evidence="1">Membrane</location>
        <topology evidence="1">Multi-pass membrane protein</topology>
    </subcellularLocation>
</comment>
<evidence type="ECO:0000313" key="8">
    <source>
        <dbReference type="Proteomes" id="UP001228690"/>
    </source>
</evidence>